<reference evidence="2 3" key="1">
    <citation type="journal article" date="2010" name="Nature">
        <title>Genome sequencing and analysis of the model grass Brachypodium distachyon.</title>
        <authorList>
            <consortium name="International Brachypodium Initiative"/>
        </authorList>
    </citation>
    <scope>NUCLEOTIDE SEQUENCE [LARGE SCALE GENOMIC DNA]</scope>
    <source>
        <strain evidence="2 3">Bd21</strain>
    </source>
</reference>
<feature type="non-terminal residue" evidence="2">
    <location>
        <position position="1"/>
    </location>
</feature>
<accession>A0A2K2DLC7</accession>
<protein>
    <submittedName>
        <fullName evidence="2 3">Uncharacterized protein</fullName>
    </submittedName>
</protein>
<keyword evidence="4" id="KW-1185">Reference proteome</keyword>
<dbReference type="EnsemblPlants" id="PNT75087">
    <property type="protein sequence ID" value="PNT75087"/>
    <property type="gene ID" value="BRADI_1g27436v3"/>
</dbReference>
<organism evidence="2">
    <name type="scientific">Brachypodium distachyon</name>
    <name type="common">Purple false brome</name>
    <name type="synonym">Trachynia distachya</name>
    <dbReference type="NCBI Taxonomy" id="15368"/>
    <lineage>
        <taxon>Eukaryota</taxon>
        <taxon>Viridiplantae</taxon>
        <taxon>Streptophyta</taxon>
        <taxon>Embryophyta</taxon>
        <taxon>Tracheophyta</taxon>
        <taxon>Spermatophyta</taxon>
        <taxon>Magnoliopsida</taxon>
        <taxon>Liliopsida</taxon>
        <taxon>Poales</taxon>
        <taxon>Poaceae</taxon>
        <taxon>BOP clade</taxon>
        <taxon>Pooideae</taxon>
        <taxon>Stipodae</taxon>
        <taxon>Brachypodieae</taxon>
        <taxon>Brachypodium</taxon>
    </lineage>
</organism>
<name>A0A2K2DLC7_BRADI</name>
<reference evidence="2" key="2">
    <citation type="submission" date="2017-06" db="EMBL/GenBank/DDBJ databases">
        <title>WGS assembly of Brachypodium distachyon.</title>
        <authorList>
            <consortium name="The International Brachypodium Initiative"/>
            <person name="Lucas S."/>
            <person name="Harmon-Smith M."/>
            <person name="Lail K."/>
            <person name="Tice H."/>
            <person name="Grimwood J."/>
            <person name="Bruce D."/>
            <person name="Barry K."/>
            <person name="Shu S."/>
            <person name="Lindquist E."/>
            <person name="Wang M."/>
            <person name="Pitluck S."/>
            <person name="Vogel J.P."/>
            <person name="Garvin D.F."/>
            <person name="Mockler T.C."/>
            <person name="Schmutz J."/>
            <person name="Rokhsar D."/>
            <person name="Bevan M.W."/>
        </authorList>
    </citation>
    <scope>NUCLEOTIDE SEQUENCE</scope>
    <source>
        <strain evidence="2">Bd21</strain>
    </source>
</reference>
<evidence type="ECO:0000256" key="1">
    <source>
        <dbReference type="SAM" id="MobiDB-lite"/>
    </source>
</evidence>
<dbReference type="Gramene" id="PNT75087">
    <property type="protein sequence ID" value="PNT75087"/>
    <property type="gene ID" value="BRADI_1g27436v3"/>
</dbReference>
<sequence length="218" mass="22474">NASFDLLRRRTNAAPASLPPKGDSNPSAATTLPHALSSPRRRQRMPTDEAPTADGDGGDFPCGGSYFSRCWRRGLGVVGPAVPGRGSGLLREAGQACWVPGAVAGKARGGGVRAGKTQAGGVRALCGCGREGAGGRRGDWGCRSGPCAWIRGCWGYGVPAGPIGAATTGSADVVLLLGGVIMHPHYNPSLAIEVTPSESSDPIFWTGQWQRLRTSFPP</sequence>
<evidence type="ECO:0000313" key="4">
    <source>
        <dbReference type="Proteomes" id="UP000008810"/>
    </source>
</evidence>
<evidence type="ECO:0000313" key="2">
    <source>
        <dbReference type="EMBL" id="PNT75087.1"/>
    </source>
</evidence>
<dbReference type="EMBL" id="CM000880">
    <property type="protein sequence ID" value="PNT75087.1"/>
    <property type="molecule type" value="Genomic_DNA"/>
</dbReference>
<evidence type="ECO:0000313" key="3">
    <source>
        <dbReference type="EnsemblPlants" id="PNT75087"/>
    </source>
</evidence>
<proteinExistence type="predicted"/>
<gene>
    <name evidence="2" type="ORF">BRADI_1g27436v3</name>
</gene>
<feature type="region of interest" description="Disordered" evidence="1">
    <location>
        <begin position="1"/>
        <end position="57"/>
    </location>
</feature>
<reference evidence="3" key="3">
    <citation type="submission" date="2018-08" db="UniProtKB">
        <authorList>
            <consortium name="EnsemblPlants"/>
        </authorList>
    </citation>
    <scope>IDENTIFICATION</scope>
    <source>
        <strain evidence="3">cv. Bd21</strain>
    </source>
</reference>
<dbReference type="InParanoid" id="A0A2K2DLC7"/>
<dbReference type="AlphaFoldDB" id="A0A2K2DLC7"/>
<dbReference type="Proteomes" id="UP000008810">
    <property type="component" value="Chromosome 1"/>
</dbReference>